<dbReference type="Proteomes" id="UP000295097">
    <property type="component" value="Unassembled WGS sequence"/>
</dbReference>
<dbReference type="CDD" id="cd06193">
    <property type="entry name" value="siderophore_interacting"/>
    <property type="match status" value="1"/>
</dbReference>
<dbReference type="GO" id="GO:0016491">
    <property type="term" value="F:oxidoreductase activity"/>
    <property type="evidence" value="ECO:0007669"/>
    <property type="project" value="InterPro"/>
</dbReference>
<dbReference type="AlphaFoldDB" id="A0A4R3NXC9"/>
<evidence type="ECO:0000313" key="3">
    <source>
        <dbReference type="EMBL" id="TCT45044.1"/>
    </source>
</evidence>
<dbReference type="Pfam" id="PF04954">
    <property type="entry name" value="SIP"/>
    <property type="match status" value="1"/>
</dbReference>
<dbReference type="InterPro" id="IPR007037">
    <property type="entry name" value="SIP_rossman_dom"/>
</dbReference>
<accession>A0A4R3NXC9</accession>
<dbReference type="OrthoDB" id="9814826at2"/>
<evidence type="ECO:0000256" key="1">
    <source>
        <dbReference type="ARBA" id="ARBA00035644"/>
    </source>
</evidence>
<dbReference type="PROSITE" id="PS51384">
    <property type="entry name" value="FAD_FR"/>
    <property type="match status" value="1"/>
</dbReference>
<proteinExistence type="inferred from homology"/>
<feature type="domain" description="FAD-binding FR-type" evidence="2">
    <location>
        <begin position="20"/>
        <end position="124"/>
    </location>
</feature>
<sequence length="254" mass="28396">MTVQQSDITPPNIERVRHELKRRTLTVTRCEPLTPVMRRIHLTSDDLGDFISAAPDDHIKLFFDTGGEKQEMRDYTPRHFDIEQKTLVIDFALHDAGPATAWAITAQPGDTLDIGGPRGSAVIREPVNHWVLIGDETALPAIGRRIEEAPAAKKITAIIAVPGPQDHQTFDTKANVTLCWIDRPAEQATDAAPFLSILKDISFEPETLVWAGAEANVVRALRAYLLEERDFPKSWMKLSGYWVKNKPGESEKNL</sequence>
<keyword evidence="4" id="KW-1185">Reference proteome</keyword>
<name>A0A4R3NXC9_9HYPH</name>
<dbReference type="RefSeq" id="WP_132307560.1">
    <property type="nucleotide sequence ID" value="NZ_SMAR01000001.1"/>
</dbReference>
<evidence type="ECO:0000313" key="4">
    <source>
        <dbReference type="Proteomes" id="UP000295097"/>
    </source>
</evidence>
<dbReference type="PANTHER" id="PTHR30157:SF0">
    <property type="entry name" value="NADPH-DEPENDENT FERRIC-CHELATE REDUCTASE"/>
    <property type="match status" value="1"/>
</dbReference>
<dbReference type="SUPFAM" id="SSF63380">
    <property type="entry name" value="Riboflavin synthase domain-like"/>
    <property type="match status" value="1"/>
</dbReference>
<dbReference type="InterPro" id="IPR039261">
    <property type="entry name" value="FNR_nucleotide-bd"/>
</dbReference>
<dbReference type="InterPro" id="IPR039374">
    <property type="entry name" value="SIP_fam"/>
</dbReference>
<dbReference type="Pfam" id="PF08021">
    <property type="entry name" value="FAD_binding_9"/>
    <property type="match status" value="1"/>
</dbReference>
<dbReference type="Gene3D" id="3.40.50.80">
    <property type="entry name" value="Nucleotide-binding domain of ferredoxin-NADP reductase (FNR) module"/>
    <property type="match status" value="1"/>
</dbReference>
<evidence type="ECO:0000259" key="2">
    <source>
        <dbReference type="PROSITE" id="PS51384"/>
    </source>
</evidence>
<dbReference type="PANTHER" id="PTHR30157">
    <property type="entry name" value="FERRIC REDUCTASE, NADPH-DEPENDENT"/>
    <property type="match status" value="1"/>
</dbReference>
<dbReference type="InterPro" id="IPR017938">
    <property type="entry name" value="Riboflavin_synthase-like_b-brl"/>
</dbReference>
<comment type="similarity">
    <text evidence="1">Belongs to the SIP oxidoreductase family.</text>
</comment>
<dbReference type="InterPro" id="IPR017927">
    <property type="entry name" value="FAD-bd_FR_type"/>
</dbReference>
<comment type="caution">
    <text evidence="3">The sequence shown here is derived from an EMBL/GenBank/DDBJ whole genome shotgun (WGS) entry which is preliminary data.</text>
</comment>
<organism evidence="3 4">
    <name type="scientific">Martelella mediterranea</name>
    <dbReference type="NCBI Taxonomy" id="293089"/>
    <lineage>
        <taxon>Bacteria</taxon>
        <taxon>Pseudomonadati</taxon>
        <taxon>Pseudomonadota</taxon>
        <taxon>Alphaproteobacteria</taxon>
        <taxon>Hyphomicrobiales</taxon>
        <taxon>Aurantimonadaceae</taxon>
        <taxon>Martelella</taxon>
    </lineage>
</organism>
<dbReference type="Gene3D" id="2.40.30.10">
    <property type="entry name" value="Translation factors"/>
    <property type="match status" value="1"/>
</dbReference>
<dbReference type="InterPro" id="IPR013113">
    <property type="entry name" value="SIP_FAD-bd"/>
</dbReference>
<gene>
    <name evidence="3" type="ORF">EDC90_1001184</name>
</gene>
<protein>
    <submittedName>
        <fullName evidence="3">NADPH-dependent ferric siderophore reductase</fullName>
    </submittedName>
</protein>
<dbReference type="EMBL" id="SMAR01000001">
    <property type="protein sequence ID" value="TCT45044.1"/>
    <property type="molecule type" value="Genomic_DNA"/>
</dbReference>
<reference evidence="3 4" key="1">
    <citation type="submission" date="2019-03" db="EMBL/GenBank/DDBJ databases">
        <title>Freshwater and sediment microbial communities from various areas in North America, analyzing microbe dynamics in response to fracking.</title>
        <authorList>
            <person name="Lamendella R."/>
        </authorList>
    </citation>
    <scope>NUCLEOTIDE SEQUENCE [LARGE SCALE GENOMIC DNA]</scope>
    <source>
        <strain evidence="3 4">175.2</strain>
    </source>
</reference>